<dbReference type="AlphaFoldDB" id="A0A172ZJ25"/>
<dbReference type="SUPFAM" id="SSF109854">
    <property type="entry name" value="DinB/YfiT-like putative metalloenzymes"/>
    <property type="match status" value="1"/>
</dbReference>
<name>A0A172ZJ25_9BACL</name>
<dbReference type="STRING" id="1616788.AR543_15560"/>
<dbReference type="InterPro" id="IPR034660">
    <property type="entry name" value="DinB/YfiT-like"/>
</dbReference>
<organism evidence="2 3">
    <name type="scientific">Paenibacillus bovis</name>
    <dbReference type="NCBI Taxonomy" id="1616788"/>
    <lineage>
        <taxon>Bacteria</taxon>
        <taxon>Bacillati</taxon>
        <taxon>Bacillota</taxon>
        <taxon>Bacilli</taxon>
        <taxon>Bacillales</taxon>
        <taxon>Paenibacillaceae</taxon>
        <taxon>Paenibacillus</taxon>
    </lineage>
</organism>
<sequence length="157" mass="18130">MNTYCKSVFEQMDMAIQSMVELIRVLDEQDLELRPTPDKMSIGELIAHIAVLCKADFLIGAGCKEEEIDLFYEQAEPSMQKASLEQALLDNYDFLRRGIAALSDEQLMQRTTAFWGGVHTRFEWLLDTQAHLYHHRGQLHAMMVHVMKIEPGVRLFE</sequence>
<reference evidence="3" key="1">
    <citation type="submission" date="2015-10" db="EMBL/GenBank/DDBJ databases">
        <title>Genome of Paenibacillus bovis sp. nov.</title>
        <authorList>
            <person name="Wu Z."/>
            <person name="Gao C."/>
            <person name="Liu Z."/>
            <person name="Zheng H."/>
        </authorList>
    </citation>
    <scope>NUCLEOTIDE SEQUENCE [LARGE SCALE GENOMIC DNA]</scope>
    <source>
        <strain evidence="3">BD3526</strain>
    </source>
</reference>
<keyword evidence="3" id="KW-1185">Reference proteome</keyword>
<gene>
    <name evidence="2" type="ORF">AR543_15560</name>
</gene>
<dbReference type="Gene3D" id="1.20.120.450">
    <property type="entry name" value="dinb family like domain"/>
    <property type="match status" value="1"/>
</dbReference>
<evidence type="ECO:0000259" key="1">
    <source>
        <dbReference type="Pfam" id="PF12867"/>
    </source>
</evidence>
<dbReference type="KEGG" id="pbv:AR543_15560"/>
<dbReference type="InterPro" id="IPR024775">
    <property type="entry name" value="DinB-like"/>
</dbReference>
<feature type="domain" description="DinB-like" evidence="1">
    <location>
        <begin position="12"/>
        <end position="139"/>
    </location>
</feature>
<reference evidence="2 3" key="2">
    <citation type="journal article" date="2016" name="Int. J. Syst. Evol. Microbiol.">
        <title>Paenibacillus bovis sp. nov., isolated from raw yak (Bos grunniens) milk.</title>
        <authorList>
            <person name="Gao C."/>
            <person name="Han J."/>
            <person name="Liu Z."/>
            <person name="Xu X."/>
            <person name="Hang F."/>
            <person name="Wu Z."/>
        </authorList>
    </citation>
    <scope>NUCLEOTIDE SEQUENCE [LARGE SCALE GENOMIC DNA]</scope>
    <source>
        <strain evidence="2 3">BD3526</strain>
    </source>
</reference>
<proteinExistence type="predicted"/>
<evidence type="ECO:0000313" key="3">
    <source>
        <dbReference type="Proteomes" id="UP000078148"/>
    </source>
</evidence>
<evidence type="ECO:0000313" key="2">
    <source>
        <dbReference type="EMBL" id="ANF97277.1"/>
    </source>
</evidence>
<accession>A0A172ZJ25</accession>
<protein>
    <recommendedName>
        <fullName evidence="1">DinB-like domain-containing protein</fullName>
    </recommendedName>
</protein>
<dbReference type="OrthoDB" id="2427314at2"/>
<dbReference type="EMBL" id="CP013023">
    <property type="protein sequence ID" value="ANF97277.1"/>
    <property type="molecule type" value="Genomic_DNA"/>
</dbReference>
<dbReference type="Pfam" id="PF12867">
    <property type="entry name" value="DinB_2"/>
    <property type="match status" value="1"/>
</dbReference>
<dbReference type="Proteomes" id="UP000078148">
    <property type="component" value="Chromosome"/>
</dbReference>